<feature type="transmembrane region" description="Helical" evidence="3">
    <location>
        <begin position="700"/>
        <end position="725"/>
    </location>
</feature>
<dbReference type="InterPro" id="IPR000719">
    <property type="entry name" value="Prot_kinase_dom"/>
</dbReference>
<comment type="caution">
    <text evidence="5">The sequence shown here is derived from an EMBL/GenBank/DDBJ whole genome shotgun (WGS) entry which is preliminary data.</text>
</comment>
<evidence type="ECO:0000256" key="3">
    <source>
        <dbReference type="SAM" id="Phobius"/>
    </source>
</evidence>
<accession>A0ABN2E4J2</accession>
<evidence type="ECO:0000313" key="6">
    <source>
        <dbReference type="Proteomes" id="UP001500190"/>
    </source>
</evidence>
<sequence>MSWNESADEKPTPVTRHEAERPAAPATRHESAGGAPATRHESVDGPPATRHEDAGGAPATRHEGEQQPVRSRRRLVFPPAVEEKYEYLRELSSGGAQADVVLFRDLADGTEVAIKIYRPDASKVLDRDAIEPLTEADEEHVLRFRLESDEYQIWEVQEYFPLGSLEDLVNRRGGGAQSPDFVLDVLREIGQALDHVHSLGVCHRDLKPQNILIRSEDPLDCVLADFGLARMGVLSNAIGSVAGTYIYTSPEGSIGKGNKANDWWGLGVIAHELLTGRHLHAIPGGDGVLSELRVRAAFMEQSWSYDDVTDPRWRLLLDGLLSPAEGRWAWTDVEEWLAGGSPAVTAMWPNRIPTSQRRARKAYHFAGTECTEPEQLARAIRENFMIARDHLAGVRVGDLRSWLHETWVGDGADEILDAARSGATSPGRAAVELQLLLDPDHEPSFRDRELSSAGIAAAITAAKKADAAAAEWTRELRGSSVLSVVGRHAEEPLLSRADELLTMWWRDIDAGSLAGGLWGLPDLREFTAPARQMLEGILLDSALNAEARGRIWSRARELLGKVPASERSRTEFLQALIPAGLKLESFPQAAFVSLVFPPWFDRIAATKREAEARAKAQLEEERAEARARAKAETARLKEEARRGVDARARQRRGSDWMAVWVGVIACATVLVPWLAGRYLLRGSWPRRDSPAVYDFDARRGGAYFLTDWVTGCLLVGVLVAAFILLRPWRRRVAMVVVAALGLGAMWHWGVAYVQREWNKQELVTADILRSTPYPFDSKYYTCGSASMTAERRNADGHDETTAYSLFTARTKGSTSQACDRVEFWEGWHRVRTFTLRAPQYIDSNAFSGAVNVTQNTTVAKTVFTVQTRSGKVTYKLPALLARG</sequence>
<keyword evidence="3" id="KW-0472">Membrane</keyword>
<dbReference type="Pfam" id="PF00069">
    <property type="entry name" value="Pkinase"/>
    <property type="match status" value="1"/>
</dbReference>
<feature type="transmembrane region" description="Helical" evidence="3">
    <location>
        <begin position="732"/>
        <end position="753"/>
    </location>
</feature>
<dbReference type="PANTHER" id="PTHR44167">
    <property type="entry name" value="OVARIAN-SPECIFIC SERINE/THREONINE-PROTEIN KINASE LOK-RELATED"/>
    <property type="match status" value="1"/>
</dbReference>
<dbReference type="SMART" id="SM00220">
    <property type="entry name" value="S_TKc"/>
    <property type="match status" value="1"/>
</dbReference>
<feature type="domain" description="Protein kinase" evidence="4">
    <location>
        <begin position="85"/>
        <end position="337"/>
    </location>
</feature>
<protein>
    <recommendedName>
        <fullName evidence="4">Protein kinase domain-containing protein</fullName>
    </recommendedName>
</protein>
<dbReference type="Gene3D" id="1.10.510.10">
    <property type="entry name" value="Transferase(Phosphotransferase) domain 1"/>
    <property type="match status" value="1"/>
</dbReference>
<dbReference type="Proteomes" id="UP001500190">
    <property type="component" value="Unassembled WGS sequence"/>
</dbReference>
<organism evidence="5 6">
    <name type="scientific">Kribbella karoonensis</name>
    <dbReference type="NCBI Taxonomy" id="324851"/>
    <lineage>
        <taxon>Bacteria</taxon>
        <taxon>Bacillati</taxon>
        <taxon>Actinomycetota</taxon>
        <taxon>Actinomycetes</taxon>
        <taxon>Propionibacteriales</taxon>
        <taxon>Kribbellaceae</taxon>
        <taxon>Kribbella</taxon>
    </lineage>
</organism>
<evidence type="ECO:0000313" key="5">
    <source>
        <dbReference type="EMBL" id="GAA1595438.1"/>
    </source>
</evidence>
<evidence type="ECO:0000259" key="4">
    <source>
        <dbReference type="PROSITE" id="PS50011"/>
    </source>
</evidence>
<gene>
    <name evidence="5" type="ORF">GCM10009742_47790</name>
</gene>
<evidence type="ECO:0000256" key="1">
    <source>
        <dbReference type="SAM" id="Coils"/>
    </source>
</evidence>
<dbReference type="PANTHER" id="PTHR44167:SF30">
    <property type="entry name" value="PHOSPHORYLASE KINASE"/>
    <property type="match status" value="1"/>
</dbReference>
<name>A0ABN2E4J2_9ACTN</name>
<dbReference type="EMBL" id="BAAAND010000008">
    <property type="protein sequence ID" value="GAA1595438.1"/>
    <property type="molecule type" value="Genomic_DNA"/>
</dbReference>
<feature type="compositionally biased region" description="Basic and acidic residues" evidence="2">
    <location>
        <begin position="38"/>
        <end position="65"/>
    </location>
</feature>
<keyword evidence="3" id="KW-0812">Transmembrane</keyword>
<dbReference type="InterPro" id="IPR011009">
    <property type="entry name" value="Kinase-like_dom_sf"/>
</dbReference>
<feature type="region of interest" description="Disordered" evidence="2">
    <location>
        <begin position="1"/>
        <end position="75"/>
    </location>
</feature>
<feature type="coiled-coil region" evidence="1">
    <location>
        <begin position="604"/>
        <end position="642"/>
    </location>
</feature>
<dbReference type="SUPFAM" id="SSF56112">
    <property type="entry name" value="Protein kinase-like (PK-like)"/>
    <property type="match status" value="1"/>
</dbReference>
<evidence type="ECO:0000256" key="2">
    <source>
        <dbReference type="SAM" id="MobiDB-lite"/>
    </source>
</evidence>
<keyword evidence="1" id="KW-0175">Coiled coil</keyword>
<dbReference type="InterPro" id="IPR008271">
    <property type="entry name" value="Ser/Thr_kinase_AS"/>
</dbReference>
<reference evidence="5 6" key="1">
    <citation type="journal article" date="2019" name="Int. J. Syst. Evol. Microbiol.">
        <title>The Global Catalogue of Microorganisms (GCM) 10K type strain sequencing project: providing services to taxonomists for standard genome sequencing and annotation.</title>
        <authorList>
            <consortium name="The Broad Institute Genomics Platform"/>
            <consortium name="The Broad Institute Genome Sequencing Center for Infectious Disease"/>
            <person name="Wu L."/>
            <person name="Ma J."/>
        </authorList>
    </citation>
    <scope>NUCLEOTIDE SEQUENCE [LARGE SCALE GENOMIC DNA]</scope>
    <source>
        <strain evidence="5 6">JCM 14304</strain>
    </source>
</reference>
<feature type="transmembrane region" description="Helical" evidence="3">
    <location>
        <begin position="657"/>
        <end position="680"/>
    </location>
</feature>
<proteinExistence type="predicted"/>
<keyword evidence="6" id="KW-1185">Reference proteome</keyword>
<keyword evidence="3" id="KW-1133">Transmembrane helix</keyword>
<dbReference type="PROSITE" id="PS00108">
    <property type="entry name" value="PROTEIN_KINASE_ST"/>
    <property type="match status" value="1"/>
</dbReference>
<feature type="compositionally biased region" description="Basic and acidic residues" evidence="2">
    <location>
        <begin position="7"/>
        <end position="31"/>
    </location>
</feature>
<dbReference type="PROSITE" id="PS50011">
    <property type="entry name" value="PROTEIN_KINASE_DOM"/>
    <property type="match status" value="1"/>
</dbReference>